<protein>
    <submittedName>
        <fullName evidence="5">50S ribosomal protein L16</fullName>
    </submittedName>
</protein>
<evidence type="ECO:0000256" key="3">
    <source>
        <dbReference type="ARBA" id="ARBA00023274"/>
    </source>
</evidence>
<evidence type="ECO:0000313" key="5">
    <source>
        <dbReference type="EMBL" id="QEM01922.1"/>
    </source>
</evidence>
<dbReference type="PRINTS" id="PR00060">
    <property type="entry name" value="RIBOSOMALL16"/>
</dbReference>
<dbReference type="GO" id="GO:0032543">
    <property type="term" value="P:mitochondrial translation"/>
    <property type="evidence" value="ECO:0007669"/>
    <property type="project" value="TreeGrafter"/>
</dbReference>
<dbReference type="Gene3D" id="3.90.1170.10">
    <property type="entry name" value="Ribosomal protein L10e/L16"/>
    <property type="match status" value="1"/>
</dbReference>
<dbReference type="InterPro" id="IPR047873">
    <property type="entry name" value="Ribosomal_uL16"/>
</dbReference>
<evidence type="ECO:0000256" key="2">
    <source>
        <dbReference type="ARBA" id="ARBA00022980"/>
    </source>
</evidence>
<keyword evidence="2 4" id="KW-0689">Ribosomal protein</keyword>
<dbReference type="NCBIfam" id="TIGR01164">
    <property type="entry name" value="rplP_bact"/>
    <property type="match status" value="1"/>
</dbReference>
<evidence type="ECO:0000256" key="4">
    <source>
        <dbReference type="RuleBase" id="RU004413"/>
    </source>
</evidence>
<dbReference type="PANTHER" id="PTHR12220:SF13">
    <property type="entry name" value="LARGE RIBOSOMAL SUBUNIT PROTEIN UL16M"/>
    <property type="match status" value="1"/>
</dbReference>
<sequence>MILKYFHLKKNKGKSFKKPILYFGDWGIQALSNCILTDIHLNLIKKFFNNNLKKICKIYFRINLNKIKTKKPFDSRMGAGKGEFKNYVSKIKKGDILFELNILPNNIIINYIKLLSYKLPLKIRIIYKYNKKFFNAKNI</sequence>
<dbReference type="InterPro" id="IPR016180">
    <property type="entry name" value="Ribosomal_uL16_dom"/>
</dbReference>
<dbReference type="GO" id="GO:0005762">
    <property type="term" value="C:mitochondrial large ribosomal subunit"/>
    <property type="evidence" value="ECO:0007669"/>
    <property type="project" value="TreeGrafter"/>
</dbReference>
<dbReference type="SUPFAM" id="SSF54686">
    <property type="entry name" value="Ribosomal protein L16p/L10e"/>
    <property type="match status" value="1"/>
</dbReference>
<accession>A0A5C1H8G8</accession>
<dbReference type="GO" id="GO:0019843">
    <property type="term" value="F:rRNA binding"/>
    <property type="evidence" value="ECO:0007669"/>
    <property type="project" value="InterPro"/>
</dbReference>
<dbReference type="PANTHER" id="PTHR12220">
    <property type="entry name" value="50S/60S RIBOSOMAL PROTEIN L16"/>
    <property type="match status" value="1"/>
</dbReference>
<dbReference type="Pfam" id="PF00252">
    <property type="entry name" value="Ribosomal_L16"/>
    <property type="match status" value="1"/>
</dbReference>
<dbReference type="InterPro" id="IPR036920">
    <property type="entry name" value="Ribosomal_uL16_sf"/>
</dbReference>
<reference evidence="5" key="1">
    <citation type="journal article" date="2019" name="Genome Biol. Evol.">
        <title>Nephromyces represents a diverse and novel lineage of the Apicomplexa that has retained apicoplasts.</title>
        <authorList>
            <person name="Munoz-Gomez S.A."/>
            <person name="Durnin K."/>
            <person name="Eme L."/>
            <person name="Paight C."/>
            <person name="Lane C.E."/>
            <person name="Saffo M.B."/>
            <person name="Slamovits C.H."/>
        </authorList>
    </citation>
    <scope>NUCLEOTIDE SEQUENCE</scope>
    <source>
        <strain evidence="5">719</strain>
    </source>
</reference>
<proteinExistence type="inferred from homology"/>
<evidence type="ECO:0000256" key="1">
    <source>
        <dbReference type="ARBA" id="ARBA00008931"/>
    </source>
</evidence>
<dbReference type="GO" id="GO:0003735">
    <property type="term" value="F:structural constituent of ribosome"/>
    <property type="evidence" value="ECO:0007669"/>
    <property type="project" value="InterPro"/>
</dbReference>
<organism evidence="5">
    <name type="scientific">Nephromyces sp. ex Molgula occidentalis</name>
    <dbReference type="NCBI Taxonomy" id="2544991"/>
    <lineage>
        <taxon>Eukaryota</taxon>
        <taxon>Sar</taxon>
        <taxon>Alveolata</taxon>
        <taxon>Apicomplexa</taxon>
        <taxon>Aconoidasida</taxon>
        <taxon>Nephromycida</taxon>
        <taxon>Nephromyces</taxon>
    </lineage>
</organism>
<dbReference type="AlphaFoldDB" id="A0A5C1H8G8"/>
<comment type="similarity">
    <text evidence="1 4">Belongs to the universal ribosomal protein uL16 family.</text>
</comment>
<dbReference type="InterPro" id="IPR000114">
    <property type="entry name" value="Ribosomal_uL16_bact-type"/>
</dbReference>
<dbReference type="EMBL" id="MK573211">
    <property type="protein sequence ID" value="QEM01922.1"/>
    <property type="molecule type" value="Genomic_DNA"/>
</dbReference>
<name>A0A5C1H8G8_9APIC</name>
<dbReference type="CDD" id="cd01433">
    <property type="entry name" value="Ribosomal_L16_L10e"/>
    <property type="match status" value="1"/>
</dbReference>
<gene>
    <name evidence="5" type="primary">rpl16</name>
</gene>
<keyword evidence="3 4" id="KW-0687">Ribonucleoprotein</keyword>